<reference evidence="5 6" key="1">
    <citation type="submission" date="2018-01" db="EMBL/GenBank/DDBJ databases">
        <title>Draft genome sequence of Jiangella sp. GTF31.</title>
        <authorList>
            <person name="Sahin N."/>
            <person name="Ay H."/>
            <person name="Saygin H."/>
        </authorList>
    </citation>
    <scope>NUCLEOTIDE SEQUENCE [LARGE SCALE GENOMIC DNA]</scope>
    <source>
        <strain evidence="5 6">GTF31</strain>
    </source>
</reference>
<dbReference type="GO" id="GO:0004165">
    <property type="term" value="F:delta(3)-delta(2)-enoyl-CoA isomerase activity"/>
    <property type="evidence" value="ECO:0007669"/>
    <property type="project" value="UniProtKB-ARBA"/>
</dbReference>
<evidence type="ECO:0000256" key="4">
    <source>
        <dbReference type="RuleBase" id="RU003707"/>
    </source>
</evidence>
<dbReference type="Gene3D" id="3.90.226.10">
    <property type="entry name" value="2-enoyl-CoA Hydratase, Chain A, domain 1"/>
    <property type="match status" value="1"/>
</dbReference>
<comment type="caution">
    <text evidence="5">The sequence shown here is derived from an EMBL/GenBank/DDBJ whole genome shotgun (WGS) entry which is preliminary data.</text>
</comment>
<dbReference type="Proteomes" id="UP000248764">
    <property type="component" value="Unassembled WGS sequence"/>
</dbReference>
<evidence type="ECO:0000313" key="5">
    <source>
        <dbReference type="EMBL" id="PZF83348.1"/>
    </source>
</evidence>
<dbReference type="SUPFAM" id="SSF52096">
    <property type="entry name" value="ClpP/crotonase"/>
    <property type="match status" value="1"/>
</dbReference>
<sequence>MTVVVERRDRVAWVILDRPAVRNAVDLRMRVELADALDRLAGDDDLHALVLTGRGETFCAGGDLAELAQPRTPAEAADRMAAGNRMIAALHGFPVPTVAAVHGAAAGAGCGLALACDLVYAAASARFVLSFTGLGLAPDAGASVLLPARLGPGRTKELLLLGGTLDAVDAAGAGLVDRVVPDDRLLAEVETVARTLADRSRPALVATKRLVDRHVDLASALAAELDAQVALLATSEHRAARDAFLARKGART</sequence>
<keyword evidence="2" id="KW-0576">Peroxisome</keyword>
<organism evidence="5 6">
    <name type="scientific">Jiangella anatolica</name>
    <dbReference type="NCBI Taxonomy" id="2670374"/>
    <lineage>
        <taxon>Bacteria</taxon>
        <taxon>Bacillati</taxon>
        <taxon>Actinomycetota</taxon>
        <taxon>Actinomycetes</taxon>
        <taxon>Jiangellales</taxon>
        <taxon>Jiangellaceae</taxon>
        <taxon>Jiangella</taxon>
    </lineage>
</organism>
<dbReference type="AlphaFoldDB" id="A0A2W2BTL2"/>
<dbReference type="PROSITE" id="PS00166">
    <property type="entry name" value="ENOYL_COA_HYDRATASE"/>
    <property type="match status" value="1"/>
</dbReference>
<dbReference type="InterPro" id="IPR001753">
    <property type="entry name" value="Enoyl-CoA_hydra/iso"/>
</dbReference>
<dbReference type="CDD" id="cd06558">
    <property type="entry name" value="crotonase-like"/>
    <property type="match status" value="1"/>
</dbReference>
<dbReference type="Pfam" id="PF00378">
    <property type="entry name" value="ECH_1"/>
    <property type="match status" value="1"/>
</dbReference>
<dbReference type="PANTHER" id="PTHR43684:SF1">
    <property type="entry name" value="ENOYL-COA DELTA ISOMERASE 2"/>
    <property type="match status" value="1"/>
</dbReference>
<dbReference type="RefSeq" id="WP_111255079.1">
    <property type="nucleotide sequence ID" value="NZ_POTW01000026.1"/>
</dbReference>
<proteinExistence type="inferred from homology"/>
<keyword evidence="6" id="KW-1185">Reference proteome</keyword>
<keyword evidence="3" id="KW-0413">Isomerase</keyword>
<dbReference type="PANTHER" id="PTHR43684">
    <property type="match status" value="1"/>
</dbReference>
<evidence type="ECO:0000313" key="6">
    <source>
        <dbReference type="Proteomes" id="UP000248764"/>
    </source>
</evidence>
<accession>A0A2W2BTL2</accession>
<evidence type="ECO:0000256" key="3">
    <source>
        <dbReference type="ARBA" id="ARBA00023235"/>
    </source>
</evidence>
<dbReference type="InterPro" id="IPR029045">
    <property type="entry name" value="ClpP/crotonase-like_dom_sf"/>
</dbReference>
<gene>
    <name evidence="5" type="ORF">C1I92_12975</name>
</gene>
<name>A0A2W2BTL2_9ACTN</name>
<comment type="similarity">
    <text evidence="4">Belongs to the enoyl-CoA hydratase/isomerase family.</text>
</comment>
<comment type="subcellular location">
    <subcellularLocation>
        <location evidence="1">Peroxisome</location>
    </subcellularLocation>
</comment>
<evidence type="ECO:0000256" key="2">
    <source>
        <dbReference type="ARBA" id="ARBA00023140"/>
    </source>
</evidence>
<dbReference type="InterPro" id="IPR018376">
    <property type="entry name" value="Enoyl-CoA_hyd/isom_CS"/>
</dbReference>
<dbReference type="InterPro" id="IPR051053">
    <property type="entry name" value="ECH/Chromodomain_protein"/>
</dbReference>
<protein>
    <submittedName>
        <fullName evidence="5">Enoyl-CoA hydratase</fullName>
    </submittedName>
</protein>
<dbReference type="EMBL" id="POTW01000026">
    <property type="protein sequence ID" value="PZF83348.1"/>
    <property type="molecule type" value="Genomic_DNA"/>
</dbReference>
<evidence type="ECO:0000256" key="1">
    <source>
        <dbReference type="ARBA" id="ARBA00004275"/>
    </source>
</evidence>